<dbReference type="SUPFAM" id="SSF53448">
    <property type="entry name" value="Nucleotide-diphospho-sugar transferases"/>
    <property type="match status" value="1"/>
</dbReference>
<dbReference type="PANTHER" id="PTHR43179:SF7">
    <property type="entry name" value="RHAMNOSYLTRANSFERASE WBBL"/>
    <property type="match status" value="1"/>
</dbReference>
<sequence length="288" mass="33006">MDVSVIIVTYNTLALTRDCIDSIFRHTANIQFEVIIVDNASEDGSYDYFSKDRRIIYVHSRENMGFGRANNLGLEYASGKYIFLLNSDTYLKNNAIKIFKDAMDVEPESVVCLGAILEDSSGMPVRSYGPFLSFGQFFVRSLRSTPPRSVPVDGFIVPVVIGADLFIRRDIIEKEGFFDPVFFMYHEENDLQRRYAAAGCFSKIIAGPQIVHLEGKSSKSRINMLAIEGGFIYMKKWTAYGVYLLYRILYAITRFPKVFFVEAPFRQKIKFLSVLFFYKAPATHLRRL</sequence>
<organism evidence="2 3">
    <name type="scientific">Alistipes senegalensis JC50</name>
    <dbReference type="NCBI Taxonomy" id="1033732"/>
    <lineage>
        <taxon>Bacteria</taxon>
        <taxon>Pseudomonadati</taxon>
        <taxon>Bacteroidota</taxon>
        <taxon>Bacteroidia</taxon>
        <taxon>Bacteroidales</taxon>
        <taxon>Rikenellaceae</taxon>
        <taxon>Alistipes</taxon>
    </lineage>
</organism>
<keyword evidence="3" id="KW-1185">Reference proteome</keyword>
<dbReference type="Pfam" id="PF00535">
    <property type="entry name" value="Glycos_transf_2"/>
    <property type="match status" value="1"/>
</dbReference>
<dbReference type="PROSITE" id="PS00498">
    <property type="entry name" value="TYROSINASE_2"/>
    <property type="match status" value="1"/>
</dbReference>
<dbReference type="InterPro" id="IPR002227">
    <property type="entry name" value="Tyrosinase_Cu-bd"/>
</dbReference>
<protein>
    <submittedName>
        <fullName evidence="2">Glycosyltransferase family 2 protein</fullName>
    </submittedName>
</protein>
<name>A0ABY5V3M8_9BACT</name>
<dbReference type="PANTHER" id="PTHR43179">
    <property type="entry name" value="RHAMNOSYLTRANSFERASE WBBL"/>
    <property type="match status" value="1"/>
</dbReference>
<reference evidence="2" key="1">
    <citation type="journal article" date="2022" name="Cell">
        <title>Design, construction, and in vivo augmentation of a complex gut microbiome.</title>
        <authorList>
            <person name="Cheng A.G."/>
            <person name="Ho P.Y."/>
            <person name="Aranda-Diaz A."/>
            <person name="Jain S."/>
            <person name="Yu F.B."/>
            <person name="Meng X."/>
            <person name="Wang M."/>
            <person name="Iakiviak M."/>
            <person name="Nagashima K."/>
            <person name="Zhao A."/>
            <person name="Murugkar P."/>
            <person name="Patil A."/>
            <person name="Atabakhsh K."/>
            <person name="Weakley A."/>
            <person name="Yan J."/>
            <person name="Brumbaugh A.R."/>
            <person name="Higginbottom S."/>
            <person name="Dimas A."/>
            <person name="Shiver A.L."/>
            <person name="Deutschbauer A."/>
            <person name="Neff N."/>
            <person name="Sonnenburg J.L."/>
            <person name="Huang K.C."/>
            <person name="Fischbach M.A."/>
        </authorList>
    </citation>
    <scope>NUCLEOTIDE SEQUENCE</scope>
    <source>
        <strain evidence="2">JC50</strain>
    </source>
</reference>
<dbReference type="Gene3D" id="3.90.550.10">
    <property type="entry name" value="Spore Coat Polysaccharide Biosynthesis Protein SpsA, Chain A"/>
    <property type="match status" value="1"/>
</dbReference>
<feature type="domain" description="Tyrosinase copper-binding" evidence="1">
    <location>
        <begin position="179"/>
        <end position="190"/>
    </location>
</feature>
<dbReference type="InterPro" id="IPR001173">
    <property type="entry name" value="Glyco_trans_2-like"/>
</dbReference>
<dbReference type="EMBL" id="CP102252">
    <property type="protein sequence ID" value="UWN63764.1"/>
    <property type="molecule type" value="Genomic_DNA"/>
</dbReference>
<dbReference type="RefSeq" id="WP_019151638.1">
    <property type="nucleotide sequence ID" value="NZ_CP102252.1"/>
</dbReference>
<accession>A0ABY5V3M8</accession>
<evidence type="ECO:0000313" key="2">
    <source>
        <dbReference type="EMBL" id="UWN63764.1"/>
    </source>
</evidence>
<evidence type="ECO:0000259" key="1">
    <source>
        <dbReference type="PROSITE" id="PS00498"/>
    </source>
</evidence>
<gene>
    <name evidence="2" type="ORF">NQ519_08225</name>
</gene>
<dbReference type="InterPro" id="IPR029044">
    <property type="entry name" value="Nucleotide-diphossugar_trans"/>
</dbReference>
<proteinExistence type="predicted"/>
<evidence type="ECO:0000313" key="3">
    <source>
        <dbReference type="Proteomes" id="UP001058267"/>
    </source>
</evidence>
<dbReference type="CDD" id="cd04186">
    <property type="entry name" value="GT_2_like_c"/>
    <property type="match status" value="1"/>
</dbReference>
<dbReference type="Proteomes" id="UP001058267">
    <property type="component" value="Chromosome"/>
</dbReference>